<dbReference type="OrthoDB" id="9806464at2"/>
<evidence type="ECO:0000259" key="1">
    <source>
        <dbReference type="PROSITE" id="PS51841"/>
    </source>
</evidence>
<dbReference type="InterPro" id="IPR044060">
    <property type="entry name" value="Bacterial_rp_domain"/>
</dbReference>
<dbReference type="Pfam" id="PF18962">
    <property type="entry name" value="Por_Secre_tail"/>
    <property type="match status" value="1"/>
</dbReference>
<dbReference type="NCBIfam" id="TIGR04183">
    <property type="entry name" value="Por_Secre_tail"/>
    <property type="match status" value="1"/>
</dbReference>
<dbReference type="InterPro" id="IPR001322">
    <property type="entry name" value="Lamin_tail_dom"/>
</dbReference>
<name>A0A2P8FWU4_9BACT</name>
<protein>
    <submittedName>
        <fullName evidence="2">Putative secreted protein (Por secretion system target)</fullName>
    </submittedName>
</protein>
<proteinExistence type="predicted"/>
<dbReference type="Pfam" id="PF08757">
    <property type="entry name" value="CotH"/>
    <property type="match status" value="1"/>
</dbReference>
<dbReference type="Gene3D" id="2.60.40.10">
    <property type="entry name" value="Immunoglobulins"/>
    <property type="match status" value="1"/>
</dbReference>
<dbReference type="EMBL" id="PYAS01000010">
    <property type="protein sequence ID" value="PSL26192.1"/>
    <property type="molecule type" value="Genomic_DNA"/>
</dbReference>
<sequence>MKYLYYTLSLAVWVSCTVCLGQSIKINELMASNSSSYLDETGSDEDWIELYNAGAAAVDLGGYYVTDDAGELKKFQLPTGTGNLVIQPGSFLILWASGVPSRGPKHLGFGLSGDGEQFLLVAPDETVIDQIDFPKQRTDISYGRKTNGSPEIVYFSPSSPNANNVAANSYTGFASPPVMSVESGFFQNNFTLTISTAVPGAEVYYTTDGSQPDKDNITAPGKAYQYKNQYPKDPGQSTGPTFTNYFMTLKQNSPVDIPISDKSSQPDVYASISATNDNTPTYTFVPMKPVYKGTVIRAKVYEAGKLPSETESRTYLFTPDGQPKSQLAVFSIKTDPDDMFDYEDGIGVAGKDFVDWRNANPGAGSFGTPVGNYYRHTEIPSNVEVLINGNVVINQDLGLRIHGQGSRTHDKKSFRLYSTGPNASQSDIDYPLFPALSFHTFKRVILRNSGNDYERTLMKDSYIHQIAKGLDMELQEYRPVTTYLNGEYWGIHDLRERQDEYYFASHYALEPENIEFFADPDIENDSGHYGDLSNFIKTHNMADAANYDYALARMDMDNFIDYCILELYCANWDWPYGNINYWRHKVPYNPSAGKGKDGRWRWALFDVDLSFEDVSANQFSKALGAPDFLLQYLLPNLTFRNKFINRYADLINSHFQPARLLTQIDVCKNLIANEMPRNIERWNRPSSYSTWESNVNLMVNFATNRPGVARSHIQSQFNLSDGQRSVTVNVSNQDHGYVRVNTIDILPTTLGISANPYPWSGTYFKNVNIALTAVPKPGYKFLQWENASNQIVSNTATISFAPSSTAPYFRAVFAVDVAPVQVPAPLDEGACVYNFNAWLASAASGAFPDNMRFVYMENDDPGLTSNVVGFTNGVYNLTSRTRINGLGDAGISFINTGNATGNPGYPGMKLGGAILALNTTGKKQVSVKWTGGTVTPNTRPYAIRLQYRTSDSGPFTDVLNTSNQPVEYVRSATAGHEQVLNWVALPAAALDKPYVQLLWRYYCTDPIATGARDELRLDDITVQTCSNPLPVTLVSFNASVVEEKVLLTWTTTEEKNNDYFEVERSHDASTWSIVGRITGKGTVRAFNTYRLEDAQPLPGTSYYRLKQVDTDQSYAYSHMVSVRRPDFAVSVFPSPADNILYIKLANQKDRFSYIISDVSGKIRLRSYAAQGRSSIPVGSLTSGLYLIRIQNNDGTSTALKFIKK</sequence>
<gene>
    <name evidence="2" type="ORF">CLV60_110171</name>
</gene>
<dbReference type="PROSITE" id="PS51257">
    <property type="entry name" value="PROKAR_LIPOPROTEIN"/>
    <property type="match status" value="1"/>
</dbReference>
<dbReference type="SUPFAM" id="SSF74853">
    <property type="entry name" value="Lamin A/C globular tail domain"/>
    <property type="match status" value="1"/>
</dbReference>
<dbReference type="Pfam" id="PF00932">
    <property type="entry name" value="LTD"/>
    <property type="match status" value="1"/>
</dbReference>
<dbReference type="InterPro" id="IPR014867">
    <property type="entry name" value="Spore_coat_CotH_CotH2/3/7"/>
</dbReference>
<evidence type="ECO:0000313" key="2">
    <source>
        <dbReference type="EMBL" id="PSL26192.1"/>
    </source>
</evidence>
<dbReference type="Proteomes" id="UP000241964">
    <property type="component" value="Unassembled WGS sequence"/>
</dbReference>
<dbReference type="InterPro" id="IPR026444">
    <property type="entry name" value="Secre_tail"/>
</dbReference>
<dbReference type="InterPro" id="IPR036415">
    <property type="entry name" value="Lamin_tail_dom_sf"/>
</dbReference>
<dbReference type="InterPro" id="IPR013783">
    <property type="entry name" value="Ig-like_fold"/>
</dbReference>
<dbReference type="Gene3D" id="2.60.40.1260">
    <property type="entry name" value="Lamin Tail domain"/>
    <property type="match status" value="1"/>
</dbReference>
<dbReference type="PROSITE" id="PS51841">
    <property type="entry name" value="LTD"/>
    <property type="match status" value="1"/>
</dbReference>
<accession>A0A2P8FWU4</accession>
<dbReference type="RefSeq" id="WP_106597351.1">
    <property type="nucleotide sequence ID" value="NZ_PYAS01000010.1"/>
</dbReference>
<feature type="domain" description="LTD" evidence="1">
    <location>
        <begin position="6"/>
        <end position="135"/>
    </location>
</feature>
<dbReference type="Pfam" id="PF18998">
    <property type="entry name" value="Flg_new_2"/>
    <property type="match status" value="1"/>
</dbReference>
<dbReference type="AlphaFoldDB" id="A0A2P8FWU4"/>
<dbReference type="InterPro" id="IPR059177">
    <property type="entry name" value="GH29D-like_dom"/>
</dbReference>
<organism evidence="2 3">
    <name type="scientific">Dyadobacter jiangsuensis</name>
    <dbReference type="NCBI Taxonomy" id="1591085"/>
    <lineage>
        <taxon>Bacteria</taxon>
        <taxon>Pseudomonadati</taxon>
        <taxon>Bacteroidota</taxon>
        <taxon>Cytophagia</taxon>
        <taxon>Cytophagales</taxon>
        <taxon>Spirosomataceae</taxon>
        <taxon>Dyadobacter</taxon>
    </lineage>
</organism>
<keyword evidence="3" id="KW-1185">Reference proteome</keyword>
<reference evidence="2 3" key="1">
    <citation type="submission" date="2018-03" db="EMBL/GenBank/DDBJ databases">
        <title>Genomic Encyclopedia of Archaeal and Bacterial Type Strains, Phase II (KMG-II): from individual species to whole genera.</title>
        <authorList>
            <person name="Goeker M."/>
        </authorList>
    </citation>
    <scope>NUCLEOTIDE SEQUENCE [LARGE SCALE GENOMIC DNA]</scope>
    <source>
        <strain evidence="2 3">DSM 29057</strain>
    </source>
</reference>
<comment type="caution">
    <text evidence="2">The sequence shown here is derived from an EMBL/GenBank/DDBJ whole genome shotgun (WGS) entry which is preliminary data.</text>
</comment>
<dbReference type="Pfam" id="PF13290">
    <property type="entry name" value="CHB_HEX_C_1"/>
    <property type="match status" value="1"/>
</dbReference>
<evidence type="ECO:0000313" key="3">
    <source>
        <dbReference type="Proteomes" id="UP000241964"/>
    </source>
</evidence>